<dbReference type="InterPro" id="IPR038108">
    <property type="entry name" value="RPN13_DEUBAD_sf"/>
</dbReference>
<feature type="compositionally biased region" description="Basic residues" evidence="3">
    <location>
        <begin position="47"/>
        <end position="58"/>
    </location>
</feature>
<dbReference type="InterPro" id="IPR006773">
    <property type="entry name" value="Rpn13/ADRM1"/>
</dbReference>
<keyword evidence="4" id="KW-0812">Transmembrane</keyword>
<evidence type="ECO:0000256" key="3">
    <source>
        <dbReference type="SAM" id="MobiDB-lite"/>
    </source>
</evidence>
<reference evidence="7 8" key="1">
    <citation type="journal article" date="2012" name="Eukaryot. Cell">
        <title>Genome sequence of the Trichosporon asahii environmental strain CBS 8904.</title>
        <authorList>
            <person name="Yang R.Y."/>
            <person name="Li H.T."/>
            <person name="Zhu H."/>
            <person name="Zhou G.P."/>
            <person name="Wang M."/>
            <person name="Wang L."/>
        </authorList>
    </citation>
    <scope>NUCLEOTIDE SEQUENCE [LARGE SCALE GENOMIC DNA]</scope>
    <source>
        <strain evidence="7 8">CBS 8904</strain>
    </source>
</reference>
<evidence type="ECO:0000313" key="8">
    <source>
        <dbReference type="Proteomes" id="UP000006757"/>
    </source>
</evidence>
<accession>K1VF30</accession>
<feature type="compositionally biased region" description="Polar residues" evidence="3">
    <location>
        <begin position="60"/>
        <end position="82"/>
    </location>
</feature>
<name>K1VF30_TRIAC</name>
<dbReference type="InterPro" id="IPR032368">
    <property type="entry name" value="RPN13_DEUBAD"/>
</dbReference>
<dbReference type="GO" id="GO:0070628">
    <property type="term" value="F:proteasome binding"/>
    <property type="evidence" value="ECO:0007669"/>
    <property type="project" value="TreeGrafter"/>
</dbReference>
<sequence>MRAALIFTLLAGLVSAMPGDDFPSDSGNGNAYANGLQNGNHNGHGNGKGHGRKCKPKQPKPTQSEQPQVSQAPSESAVSPSATEPAVTEPAPKPQTTTQGPPPKPTNNGSNNQNTTPKPPPPPPTTSHGNPFGIGGYGGLSFGTDGIEHSGGLGVEIGGKTYGIDHNGGIHWKRLEPRAPQLPNINKTVIEDFTGDTYNWTVNVPTGNYRLAAYDTQTGIMSNSHIFEVVDGGTSCMTAADWGDLPTGLSAGAIAGLVVGLIAGLSILGAIFYVLRRRRRSSGHRQGHGHGEFWRVHSNHSVESFGNLGAGGRSFRVPKSPREAYWDDPASAQYELNEKGSHYYAGNTPPLPSHTFRPLRPPLPDLPPTTPRADSPWDSDTIATSDRRFSRDLSTHTGTSHWPPASIHSGNRSFMGGSMLQPTVTGHSIAATAHSIAATAGSFQDRMPPSIMEVRAGVRSVAMSAVSSMATAGDREPPVLPVSPDNTGDTVDMLDISSAYGGIDSTGGGYSHMERSSRPENPAWVPQTPSASACKPLSDESYTPSSPVPESSAPRLLAGPTAPLRPKPRSPDHARAQTGSGAPEPASSEAGAGHAREDSESSGETASTTTAHIQKTMNNLKQQQDASLVDILSPATVGKLLDSDATLAPRLAQHLPPDLKLPDGADPKTKHGLMQVVGTPQFRDAVQSLEMALRNGMTPQSIMPWIQSEKSGVKGFVDALRKGHTKEDKEDKKDDDKMDTD</sequence>
<comment type="caution">
    <text evidence="7">The sequence shown here is derived from an EMBL/GenBank/DDBJ whole genome shotgun (WGS) entry which is preliminary data.</text>
</comment>
<evidence type="ECO:0000256" key="1">
    <source>
        <dbReference type="ARBA" id="ARBA00004123"/>
    </source>
</evidence>
<organism evidence="7 8">
    <name type="scientific">Trichosporon asahii var. asahii (strain CBS 8904)</name>
    <name type="common">Yeast</name>
    <dbReference type="NCBI Taxonomy" id="1220162"/>
    <lineage>
        <taxon>Eukaryota</taxon>
        <taxon>Fungi</taxon>
        <taxon>Dikarya</taxon>
        <taxon>Basidiomycota</taxon>
        <taxon>Agaricomycotina</taxon>
        <taxon>Tremellomycetes</taxon>
        <taxon>Trichosporonales</taxon>
        <taxon>Trichosporonaceae</taxon>
        <taxon>Trichosporon</taxon>
    </lineage>
</organism>
<feature type="chain" id="PRO_5003852113" description="DEUBAD domain-containing protein" evidence="5">
    <location>
        <begin position="17"/>
        <end position="741"/>
    </location>
</feature>
<evidence type="ECO:0000313" key="7">
    <source>
        <dbReference type="EMBL" id="EKC97646.1"/>
    </source>
</evidence>
<feature type="region of interest" description="Disordered" evidence="3">
    <location>
        <begin position="25"/>
        <end position="137"/>
    </location>
</feature>
<feature type="compositionally biased region" description="Pro residues" evidence="3">
    <location>
        <begin position="359"/>
        <end position="370"/>
    </location>
</feature>
<dbReference type="STRING" id="1220162.K1VF30"/>
<proteinExistence type="predicted"/>
<dbReference type="InParanoid" id="K1VF30"/>
<evidence type="ECO:0000259" key="6">
    <source>
        <dbReference type="PROSITE" id="PS51916"/>
    </source>
</evidence>
<feature type="compositionally biased region" description="Basic and acidic residues" evidence="3">
    <location>
        <begin position="719"/>
        <end position="741"/>
    </location>
</feature>
<evidence type="ECO:0000256" key="5">
    <source>
        <dbReference type="SAM" id="SignalP"/>
    </source>
</evidence>
<dbReference type="Proteomes" id="UP000006757">
    <property type="component" value="Unassembled WGS sequence"/>
</dbReference>
<dbReference type="eggNOG" id="KOG3037">
    <property type="taxonomic scope" value="Eukaryota"/>
</dbReference>
<keyword evidence="4" id="KW-1133">Transmembrane helix</keyword>
<dbReference type="AlphaFoldDB" id="K1VF30"/>
<feature type="signal peptide" evidence="5">
    <location>
        <begin position="1"/>
        <end position="16"/>
    </location>
</feature>
<gene>
    <name evidence="7" type="ORF">A1Q2_08027</name>
</gene>
<feature type="region of interest" description="Disordered" evidence="3">
    <location>
        <begin position="341"/>
        <end position="382"/>
    </location>
</feature>
<dbReference type="PROSITE" id="PS51916">
    <property type="entry name" value="DEUBAD"/>
    <property type="match status" value="1"/>
</dbReference>
<feature type="compositionally biased region" description="Polar residues" evidence="3">
    <location>
        <begin position="540"/>
        <end position="549"/>
    </location>
</feature>
<dbReference type="InterPro" id="IPR044867">
    <property type="entry name" value="DEUBAD_dom"/>
</dbReference>
<dbReference type="OrthoDB" id="340431at2759"/>
<evidence type="ECO:0000256" key="2">
    <source>
        <dbReference type="ARBA" id="ARBA00023242"/>
    </source>
</evidence>
<evidence type="ECO:0000256" key="4">
    <source>
        <dbReference type="SAM" id="Phobius"/>
    </source>
</evidence>
<comment type="subcellular location">
    <subcellularLocation>
        <location evidence="1">Nucleus</location>
    </subcellularLocation>
</comment>
<dbReference type="GO" id="GO:0005634">
    <property type="term" value="C:nucleus"/>
    <property type="evidence" value="ECO:0007669"/>
    <property type="project" value="UniProtKB-SubCell"/>
</dbReference>
<feature type="region of interest" description="Disordered" evidence="3">
    <location>
        <begin position="717"/>
        <end position="741"/>
    </location>
</feature>
<dbReference type="Gene3D" id="1.10.2020.20">
    <property type="match status" value="1"/>
</dbReference>
<keyword evidence="8" id="KW-1185">Reference proteome</keyword>
<dbReference type="GO" id="GO:0008541">
    <property type="term" value="C:proteasome regulatory particle, lid subcomplex"/>
    <property type="evidence" value="ECO:0007669"/>
    <property type="project" value="TreeGrafter"/>
</dbReference>
<dbReference type="PANTHER" id="PTHR12225">
    <property type="entry name" value="ADHESION REGULATING MOLECULE 1 110 KDA CELL MEMBRANE GLYCOPROTEIN"/>
    <property type="match status" value="1"/>
</dbReference>
<dbReference type="GO" id="GO:0061133">
    <property type="term" value="F:endopeptidase activator activity"/>
    <property type="evidence" value="ECO:0007669"/>
    <property type="project" value="TreeGrafter"/>
</dbReference>
<dbReference type="HOGENOM" id="CLU_022204_0_0_1"/>
<keyword evidence="2" id="KW-0539">Nucleus</keyword>
<dbReference type="Pfam" id="PF16550">
    <property type="entry name" value="RPN13_C"/>
    <property type="match status" value="1"/>
</dbReference>
<keyword evidence="5" id="KW-0732">Signal</keyword>
<dbReference type="GO" id="GO:0005737">
    <property type="term" value="C:cytoplasm"/>
    <property type="evidence" value="ECO:0007669"/>
    <property type="project" value="InterPro"/>
</dbReference>
<protein>
    <recommendedName>
        <fullName evidence="6">DEUBAD domain-containing protein</fullName>
    </recommendedName>
</protein>
<dbReference type="PANTHER" id="PTHR12225:SF0">
    <property type="entry name" value="PROTEASOMAL UBIQUITIN RECEPTOR ADRM1"/>
    <property type="match status" value="1"/>
</dbReference>
<feature type="transmembrane region" description="Helical" evidence="4">
    <location>
        <begin position="253"/>
        <end position="275"/>
    </location>
</feature>
<keyword evidence="4" id="KW-0472">Membrane</keyword>
<dbReference type="EMBL" id="AMBO01000405">
    <property type="protein sequence ID" value="EKC97646.1"/>
    <property type="molecule type" value="Genomic_DNA"/>
</dbReference>
<feature type="region of interest" description="Disordered" evidence="3">
    <location>
        <begin position="469"/>
        <end position="493"/>
    </location>
</feature>
<feature type="domain" description="DEUBAD" evidence="6">
    <location>
        <begin position="619"/>
        <end position="734"/>
    </location>
</feature>
<feature type="region of interest" description="Disordered" evidence="3">
    <location>
        <begin position="505"/>
        <end position="610"/>
    </location>
</feature>